<comment type="caution">
    <text evidence="2">The sequence shown here is derived from an EMBL/GenBank/DDBJ whole genome shotgun (WGS) entry which is preliminary data.</text>
</comment>
<protein>
    <submittedName>
        <fullName evidence="2">DUF1707 domain-containing protein</fullName>
    </submittedName>
</protein>
<accession>A0ABW1A9A4</accession>
<organism evidence="2 3">
    <name type="scientific">Actinomadura rugatobispora</name>
    <dbReference type="NCBI Taxonomy" id="1994"/>
    <lineage>
        <taxon>Bacteria</taxon>
        <taxon>Bacillati</taxon>
        <taxon>Actinomycetota</taxon>
        <taxon>Actinomycetes</taxon>
        <taxon>Streptosporangiales</taxon>
        <taxon>Thermomonosporaceae</taxon>
        <taxon>Actinomadura</taxon>
    </lineage>
</organism>
<sequence length="191" mass="21440">MTNAERTEPAPRASDQDRDEVLVRLHTAYAEGRLDERELDERIDLVLASRTHDELDRLAADLPAARSVPEWRPEADTRRRSRGRFQMAYKSRISRTGRWRLPERYTVAAYKGECLLDLSEAEPAGPVITLRVLAYKSDVRIIVPPGVRVEAGGLGVSTEVRDEPDPAAPVVHVQGLAYKGAIEAIDHLRRP</sequence>
<dbReference type="Proteomes" id="UP001596074">
    <property type="component" value="Unassembled WGS sequence"/>
</dbReference>
<dbReference type="InterPro" id="IPR012551">
    <property type="entry name" value="DUF1707_SHOCT-like"/>
</dbReference>
<dbReference type="Pfam" id="PF08044">
    <property type="entry name" value="DUF1707"/>
    <property type="match status" value="1"/>
</dbReference>
<feature type="domain" description="DUF1707" evidence="1">
    <location>
        <begin position="12"/>
        <end position="63"/>
    </location>
</feature>
<name>A0ABW1A9A4_9ACTN</name>
<evidence type="ECO:0000313" key="2">
    <source>
        <dbReference type="EMBL" id="MFC5752065.1"/>
    </source>
</evidence>
<dbReference type="EMBL" id="JBHSON010000079">
    <property type="protein sequence ID" value="MFC5752065.1"/>
    <property type="molecule type" value="Genomic_DNA"/>
</dbReference>
<reference evidence="3" key="1">
    <citation type="journal article" date="2019" name="Int. J. Syst. Evol. Microbiol.">
        <title>The Global Catalogue of Microorganisms (GCM) 10K type strain sequencing project: providing services to taxonomists for standard genome sequencing and annotation.</title>
        <authorList>
            <consortium name="The Broad Institute Genomics Platform"/>
            <consortium name="The Broad Institute Genome Sequencing Center for Infectious Disease"/>
            <person name="Wu L."/>
            <person name="Ma J."/>
        </authorList>
    </citation>
    <scope>NUCLEOTIDE SEQUENCE [LARGE SCALE GENOMIC DNA]</scope>
    <source>
        <strain evidence="3">KCTC 42087</strain>
    </source>
</reference>
<dbReference type="RefSeq" id="WP_378288025.1">
    <property type="nucleotide sequence ID" value="NZ_JBHSON010000079.1"/>
</dbReference>
<dbReference type="PANTHER" id="PTHR40763:SF4">
    <property type="entry name" value="DUF1707 DOMAIN-CONTAINING PROTEIN"/>
    <property type="match status" value="1"/>
</dbReference>
<proteinExistence type="predicted"/>
<keyword evidence="3" id="KW-1185">Reference proteome</keyword>
<dbReference type="PANTHER" id="PTHR40763">
    <property type="entry name" value="MEMBRANE PROTEIN-RELATED"/>
    <property type="match status" value="1"/>
</dbReference>
<evidence type="ECO:0000313" key="3">
    <source>
        <dbReference type="Proteomes" id="UP001596074"/>
    </source>
</evidence>
<evidence type="ECO:0000259" key="1">
    <source>
        <dbReference type="Pfam" id="PF08044"/>
    </source>
</evidence>
<gene>
    <name evidence="2" type="ORF">ACFPZN_41195</name>
</gene>